<proteinExistence type="predicted"/>
<gene>
    <name evidence="2" type="ORF">Ahy_B02g061212</name>
</gene>
<evidence type="ECO:0000313" key="3">
    <source>
        <dbReference type="Proteomes" id="UP000289738"/>
    </source>
</evidence>
<reference evidence="2 3" key="1">
    <citation type="submission" date="2019-01" db="EMBL/GenBank/DDBJ databases">
        <title>Sequencing of cultivated peanut Arachis hypogaea provides insights into genome evolution and oil improvement.</title>
        <authorList>
            <person name="Chen X."/>
        </authorList>
    </citation>
    <scope>NUCLEOTIDE SEQUENCE [LARGE SCALE GENOMIC DNA]</scope>
    <source>
        <strain evidence="3">cv. Fuhuasheng</strain>
        <tissue evidence="2">Leaves</tissue>
    </source>
</reference>
<organism evidence="2 3">
    <name type="scientific">Arachis hypogaea</name>
    <name type="common">Peanut</name>
    <dbReference type="NCBI Taxonomy" id="3818"/>
    <lineage>
        <taxon>Eukaryota</taxon>
        <taxon>Viridiplantae</taxon>
        <taxon>Streptophyta</taxon>
        <taxon>Embryophyta</taxon>
        <taxon>Tracheophyta</taxon>
        <taxon>Spermatophyta</taxon>
        <taxon>Magnoliopsida</taxon>
        <taxon>eudicotyledons</taxon>
        <taxon>Gunneridae</taxon>
        <taxon>Pentapetalae</taxon>
        <taxon>rosids</taxon>
        <taxon>fabids</taxon>
        <taxon>Fabales</taxon>
        <taxon>Fabaceae</taxon>
        <taxon>Papilionoideae</taxon>
        <taxon>50 kb inversion clade</taxon>
        <taxon>dalbergioids sensu lato</taxon>
        <taxon>Dalbergieae</taxon>
        <taxon>Pterocarpus clade</taxon>
        <taxon>Arachis</taxon>
    </lineage>
</organism>
<evidence type="ECO:0000259" key="1">
    <source>
        <dbReference type="Pfam" id="PF10536"/>
    </source>
</evidence>
<sequence length="139" mass="16350">MSGYGFNVEENLNRLDEIHIAAHLLHKFFFLLQPTRVLTPHGTLKTADLNMEIRRQRLESYLRRSGFYHASLIKCFEYDNPLISAFVERWRLEMHTFNLPWGEFTITLEDVAMQLGLPIDGEPVSGTLRSWSKFHQRDI</sequence>
<dbReference type="PANTHER" id="PTHR46033">
    <property type="entry name" value="PROTEIN MAIN-LIKE 2"/>
    <property type="match status" value="1"/>
</dbReference>
<feature type="domain" description="Aminotransferase-like plant mobile" evidence="1">
    <location>
        <begin position="66"/>
        <end position="130"/>
    </location>
</feature>
<name>A0A445AKG2_ARAHY</name>
<keyword evidence="3" id="KW-1185">Reference proteome</keyword>
<dbReference type="InterPro" id="IPR044824">
    <property type="entry name" value="MAIN-like"/>
</dbReference>
<dbReference type="AlphaFoldDB" id="A0A445AKG2"/>
<dbReference type="GO" id="GO:0010073">
    <property type="term" value="P:meristem maintenance"/>
    <property type="evidence" value="ECO:0007669"/>
    <property type="project" value="InterPro"/>
</dbReference>
<protein>
    <recommendedName>
        <fullName evidence="1">Aminotransferase-like plant mobile domain-containing protein</fullName>
    </recommendedName>
</protein>
<dbReference type="Pfam" id="PF10536">
    <property type="entry name" value="PMD"/>
    <property type="match status" value="1"/>
</dbReference>
<accession>A0A445AKG2</accession>
<dbReference type="InterPro" id="IPR019557">
    <property type="entry name" value="AminoTfrase-like_pln_mobile"/>
</dbReference>
<dbReference type="STRING" id="3818.A0A445AKG2"/>
<dbReference type="PANTHER" id="PTHR46033:SF8">
    <property type="entry name" value="PROTEIN MAINTENANCE OF MERISTEMS-LIKE"/>
    <property type="match status" value="1"/>
</dbReference>
<dbReference type="Proteomes" id="UP000289738">
    <property type="component" value="Chromosome B02"/>
</dbReference>
<dbReference type="EMBL" id="SDMP01000012">
    <property type="protein sequence ID" value="RYR26903.1"/>
    <property type="molecule type" value="Genomic_DNA"/>
</dbReference>
<comment type="caution">
    <text evidence="2">The sequence shown here is derived from an EMBL/GenBank/DDBJ whole genome shotgun (WGS) entry which is preliminary data.</text>
</comment>
<evidence type="ECO:0000313" key="2">
    <source>
        <dbReference type="EMBL" id="RYR26903.1"/>
    </source>
</evidence>